<organism evidence="1 2">
    <name type="scientific">Nocardioides taihuensis</name>
    <dbReference type="NCBI Taxonomy" id="1835606"/>
    <lineage>
        <taxon>Bacteria</taxon>
        <taxon>Bacillati</taxon>
        <taxon>Actinomycetota</taxon>
        <taxon>Actinomycetes</taxon>
        <taxon>Propionibacteriales</taxon>
        <taxon>Nocardioidaceae</taxon>
        <taxon>Nocardioides</taxon>
    </lineage>
</organism>
<reference evidence="2" key="1">
    <citation type="journal article" date="2019" name="Int. J. Syst. Evol. Microbiol.">
        <title>The Global Catalogue of Microorganisms (GCM) 10K type strain sequencing project: providing services to taxonomists for standard genome sequencing and annotation.</title>
        <authorList>
            <consortium name="The Broad Institute Genomics Platform"/>
            <consortium name="The Broad Institute Genome Sequencing Center for Infectious Disease"/>
            <person name="Wu L."/>
            <person name="Ma J."/>
        </authorList>
    </citation>
    <scope>NUCLEOTIDE SEQUENCE [LARGE SCALE GENOMIC DNA]</scope>
    <source>
        <strain evidence="2">DFY41</strain>
    </source>
</reference>
<dbReference type="InterPro" id="IPR017850">
    <property type="entry name" value="Alkaline_phosphatase_core_sf"/>
</dbReference>
<dbReference type="RefSeq" id="WP_378592529.1">
    <property type="nucleotide sequence ID" value="NZ_JBHSKD010000027.1"/>
</dbReference>
<sequence length="380" mass="39677">MSAAPVTGPEGFVDPAYASRSLGDVVPAVASALGTPIGGEPSGLVLPDAPSYVVFLVDGLGAQLLAEHAHAAPFLSSLLAEQQPGTAGVPSTTATSLTSLGTALTPGAHGLVGFTSRIPGTDDLLNALFWDRNVDPLEWQPHPTAFARLAAAGASVTVVNKREFKGTGLTVAAHRGAEYVGADRVGERLAAVVAASTRAPALTYMYDGDLDWTGHRFGIASSHWLQQLAMVDAEAEQLRDTLPATTRLLVVADHGMVDSPTSSRVDVDDHPELRDGLALMGGEARFRHLYCRGGAVADVVSTWRGVLGDRADVLTREEAVLRGWFGGLDAQVRPRVGDVVVACRGDAAVISTSQFSYEATLVGLHGSLTPAEMLIPMVVC</sequence>
<comment type="caution">
    <text evidence="1">The sequence shown here is derived from an EMBL/GenBank/DDBJ whole genome shotgun (WGS) entry which is preliminary data.</text>
</comment>
<evidence type="ECO:0000313" key="2">
    <source>
        <dbReference type="Proteomes" id="UP001596087"/>
    </source>
</evidence>
<name>A0ABW0BN36_9ACTN</name>
<evidence type="ECO:0000313" key="1">
    <source>
        <dbReference type="EMBL" id="MFC5178799.1"/>
    </source>
</evidence>
<protein>
    <submittedName>
        <fullName evidence="1">Alkaline phosphatase family protein</fullName>
    </submittedName>
</protein>
<dbReference type="InterPro" id="IPR002591">
    <property type="entry name" value="Phosphodiest/P_Trfase"/>
</dbReference>
<keyword evidence="2" id="KW-1185">Reference proteome</keyword>
<dbReference type="EMBL" id="JBHSKD010000027">
    <property type="protein sequence ID" value="MFC5178799.1"/>
    <property type="molecule type" value="Genomic_DNA"/>
</dbReference>
<dbReference type="PANTHER" id="PTHR10151">
    <property type="entry name" value="ECTONUCLEOTIDE PYROPHOSPHATASE/PHOSPHODIESTERASE"/>
    <property type="match status" value="1"/>
</dbReference>
<dbReference type="Pfam" id="PF01663">
    <property type="entry name" value="Phosphodiest"/>
    <property type="match status" value="1"/>
</dbReference>
<gene>
    <name evidence="1" type="ORF">ACFPGP_19110</name>
</gene>
<proteinExistence type="predicted"/>
<dbReference type="PANTHER" id="PTHR10151:SF120">
    <property type="entry name" value="BIS(5'-ADENOSYL)-TRIPHOSPHATASE"/>
    <property type="match status" value="1"/>
</dbReference>
<accession>A0ABW0BN36</accession>
<dbReference type="SUPFAM" id="SSF53649">
    <property type="entry name" value="Alkaline phosphatase-like"/>
    <property type="match status" value="1"/>
</dbReference>
<dbReference type="Gene3D" id="3.40.720.10">
    <property type="entry name" value="Alkaline Phosphatase, subunit A"/>
    <property type="match status" value="1"/>
</dbReference>
<dbReference type="Proteomes" id="UP001596087">
    <property type="component" value="Unassembled WGS sequence"/>
</dbReference>